<reference evidence="2 3" key="1">
    <citation type="journal article" date="2010" name="Stand. Genomic Sci.">
        <title>Complete genome sequence of Methanoplanus petrolearius type strain (SEBR 4847).</title>
        <authorList>
            <person name="Brambilla E."/>
            <person name="Djao O.D."/>
            <person name="Daligault H."/>
            <person name="Lapidus A."/>
            <person name="Lucas S."/>
            <person name="Hammon N."/>
            <person name="Nolan M."/>
            <person name="Tice H."/>
            <person name="Cheng J.F."/>
            <person name="Han C."/>
            <person name="Tapia R."/>
            <person name="Goodwin L."/>
            <person name="Pitluck S."/>
            <person name="Liolios K."/>
            <person name="Ivanova N."/>
            <person name="Mavromatis K."/>
            <person name="Mikhailova N."/>
            <person name="Pati A."/>
            <person name="Chen A."/>
            <person name="Palaniappan K."/>
            <person name="Land M."/>
            <person name="Hauser L."/>
            <person name="Chang Y.J."/>
            <person name="Jeffries C.D."/>
            <person name="Rohde M."/>
            <person name="Spring S."/>
            <person name="Sikorski J."/>
            <person name="Goker M."/>
            <person name="Woyke T."/>
            <person name="Bristow J."/>
            <person name="Eisen J.A."/>
            <person name="Markowitz V."/>
            <person name="Hugenholtz P."/>
            <person name="Kyrpides N.C."/>
            <person name="Klenk H.P."/>
        </authorList>
    </citation>
    <scope>NUCLEOTIDE SEQUENCE [LARGE SCALE GENOMIC DNA]</scope>
    <source>
        <strain evidence="3">DSM 11571 / OCM 486 / SEBR 4847</strain>
    </source>
</reference>
<dbReference type="KEGG" id="mpi:Mpet_0053"/>
<gene>
    <name evidence="2" type="ordered locus">Mpet_0053</name>
</gene>
<dbReference type="eggNOG" id="arCOG11069">
    <property type="taxonomic scope" value="Archaea"/>
</dbReference>
<dbReference type="OrthoDB" id="111053at2157"/>
<dbReference type="EMBL" id="CP002117">
    <property type="protein sequence ID" value="ADN34834.1"/>
    <property type="molecule type" value="Genomic_DNA"/>
</dbReference>
<protein>
    <submittedName>
        <fullName evidence="2">Uncharacterized protein</fullName>
    </submittedName>
</protein>
<proteinExistence type="predicted"/>
<evidence type="ECO:0000256" key="1">
    <source>
        <dbReference type="SAM" id="Coils"/>
    </source>
</evidence>
<evidence type="ECO:0000313" key="3">
    <source>
        <dbReference type="Proteomes" id="UP000006565"/>
    </source>
</evidence>
<sequence length="68" mass="8028">MSPKLTGIFSEGDTREFKEWIEKQFGSESERKAEISNIKTEIAMLRHTVERMEKKIDNIERILEKVSE</sequence>
<evidence type="ECO:0000313" key="2">
    <source>
        <dbReference type="EMBL" id="ADN34834.1"/>
    </source>
</evidence>
<keyword evidence="1" id="KW-0175">Coiled coil</keyword>
<dbReference type="STRING" id="679926.Mpet_0053"/>
<keyword evidence="3" id="KW-1185">Reference proteome</keyword>
<dbReference type="AlphaFoldDB" id="E1RDF0"/>
<dbReference type="HOGENOM" id="CLU_2784141_0_0_2"/>
<organism evidence="2 3">
    <name type="scientific">Methanolacinia petrolearia (strain DSM 11571 / OCM 486 / SEBR 4847)</name>
    <name type="common">Methanoplanus petrolearius</name>
    <dbReference type="NCBI Taxonomy" id="679926"/>
    <lineage>
        <taxon>Archaea</taxon>
        <taxon>Methanobacteriati</taxon>
        <taxon>Methanobacteriota</taxon>
        <taxon>Stenosarchaea group</taxon>
        <taxon>Methanomicrobia</taxon>
        <taxon>Methanomicrobiales</taxon>
        <taxon>Methanomicrobiaceae</taxon>
        <taxon>Methanolacinia</taxon>
    </lineage>
</organism>
<dbReference type="Proteomes" id="UP000006565">
    <property type="component" value="Chromosome"/>
</dbReference>
<name>E1RDF0_METP4</name>
<dbReference type="RefSeq" id="WP_013328013.1">
    <property type="nucleotide sequence ID" value="NC_014507.1"/>
</dbReference>
<dbReference type="GeneID" id="9742491"/>
<accession>E1RDF0</accession>
<feature type="coiled-coil region" evidence="1">
    <location>
        <begin position="35"/>
        <end position="62"/>
    </location>
</feature>